<dbReference type="PRINTS" id="PR00420">
    <property type="entry name" value="RNGMNOXGNASE"/>
</dbReference>
<name>A0A285LVB0_9NOCA</name>
<protein>
    <submittedName>
        <fullName evidence="2">2-polyprenyl-6-methoxyphenol hydroxylase</fullName>
    </submittedName>
</protein>
<dbReference type="Gene3D" id="3.50.50.60">
    <property type="entry name" value="FAD/NAD(P)-binding domain"/>
    <property type="match status" value="1"/>
</dbReference>
<dbReference type="InterPro" id="IPR051704">
    <property type="entry name" value="FAD_aromatic-hydroxylase"/>
</dbReference>
<dbReference type="PANTHER" id="PTHR46865:SF2">
    <property type="entry name" value="MONOOXYGENASE"/>
    <property type="match status" value="1"/>
</dbReference>
<evidence type="ECO:0000313" key="2">
    <source>
        <dbReference type="EMBL" id="SNY88852.1"/>
    </source>
</evidence>
<dbReference type="Proteomes" id="UP000219565">
    <property type="component" value="Unassembled WGS sequence"/>
</dbReference>
<proteinExistence type="predicted"/>
<dbReference type="SUPFAM" id="SSF51905">
    <property type="entry name" value="FAD/NAD(P)-binding domain"/>
    <property type="match status" value="1"/>
</dbReference>
<dbReference type="PANTHER" id="PTHR46865">
    <property type="entry name" value="OXIDOREDUCTASE-RELATED"/>
    <property type="match status" value="1"/>
</dbReference>
<dbReference type="STRING" id="1379680.GCA_001612615_05445"/>
<dbReference type="EMBL" id="OBEG01000007">
    <property type="protein sequence ID" value="SNY88852.1"/>
    <property type="molecule type" value="Genomic_DNA"/>
</dbReference>
<dbReference type="Gene3D" id="3.30.9.10">
    <property type="entry name" value="D-Amino Acid Oxidase, subunit A, domain 2"/>
    <property type="match status" value="1"/>
</dbReference>
<dbReference type="OrthoDB" id="3356051at2"/>
<keyword evidence="3" id="KW-1185">Reference proteome</keyword>
<dbReference type="Pfam" id="PF01494">
    <property type="entry name" value="FAD_binding_3"/>
    <property type="match status" value="1"/>
</dbReference>
<gene>
    <name evidence="2" type="ORF">SAMN04244553_5843</name>
</gene>
<evidence type="ECO:0000259" key="1">
    <source>
        <dbReference type="Pfam" id="PF01494"/>
    </source>
</evidence>
<dbReference type="AlphaFoldDB" id="A0A285LVB0"/>
<dbReference type="RefSeq" id="WP_097247691.1">
    <property type="nucleotide sequence ID" value="NZ_OBEG01000007.1"/>
</dbReference>
<organism evidence="2 3">
    <name type="scientific">Nocardia amikacinitolerans</name>
    <dbReference type="NCBI Taxonomy" id="756689"/>
    <lineage>
        <taxon>Bacteria</taxon>
        <taxon>Bacillati</taxon>
        <taxon>Actinomycetota</taxon>
        <taxon>Actinomycetes</taxon>
        <taxon>Mycobacteriales</taxon>
        <taxon>Nocardiaceae</taxon>
        <taxon>Nocardia</taxon>
    </lineage>
</organism>
<accession>A0A285LVB0</accession>
<evidence type="ECO:0000313" key="3">
    <source>
        <dbReference type="Proteomes" id="UP000219565"/>
    </source>
</evidence>
<feature type="domain" description="FAD-binding" evidence="1">
    <location>
        <begin position="11"/>
        <end position="352"/>
    </location>
</feature>
<dbReference type="InterPro" id="IPR036188">
    <property type="entry name" value="FAD/NAD-bd_sf"/>
</dbReference>
<reference evidence="2 3" key="1">
    <citation type="submission" date="2017-09" db="EMBL/GenBank/DDBJ databases">
        <authorList>
            <person name="Ehlers B."/>
            <person name="Leendertz F.H."/>
        </authorList>
    </citation>
    <scope>NUCLEOTIDE SEQUENCE [LARGE SCALE GENOMIC DNA]</scope>
    <source>
        <strain evidence="2 3">DSM 45537</strain>
    </source>
</reference>
<dbReference type="GO" id="GO:0071949">
    <property type="term" value="F:FAD binding"/>
    <property type="evidence" value="ECO:0007669"/>
    <property type="project" value="InterPro"/>
</dbReference>
<dbReference type="InterPro" id="IPR002938">
    <property type="entry name" value="FAD-bd"/>
</dbReference>
<sequence length="414" mass="44375">MSITPTTNSLRVLISGGGIGGNAVALQLLRAGIRATVVERAAAPRPGGQAVDLRGPSREVAERMGLMPGIQARQLDERGMLYLDDAGREELRLPAELFDGKGGVAEIEITRGDLNQVLLDALAAAGGVDYRYGEWVTEIDQDTEGVEVIFASGAVERFDIVIGADGLHSATRRLVFGPDEAFATYLGGYMSFFTMPTPKGTEPHWFSMHSLVGATGIGLRPDADPSTCKAIVMLRGDADPTLRRDVAAQQRLISERLAGGGWHSAAITAAMTEAEDFYFDELARIDMPSWIRGRVALLGDAGYCGSPLTGQGTAMALVGAYVLAGEIASRADDPERALVRYEEVLRPFVAKAQELPPGGLRAMTPKTRLGIRAGRAVSRLMTAKVMKPLMMRMLTATESYELPAYPTQPDAVRP</sequence>